<accession>A0A3B0S6E6</accession>
<proteinExistence type="predicted"/>
<sequence length="279" mass="30999">MTIMNLPTRATLASLSLILLMGTTVSAGVVALSPHRAVYDLTLKSASDRSGVKDLNGRMVLEMTGSVCDGWSVNFRLVNDFQLPRGRSRLVDSRSTSWEAGDGSSMSYLEREFIDNRPHQVTRLRVSMKDGKVRQKQPKEVVFDLPANAIFPVTHQKRLIEKAQKGELRDKSIVYDGADRDNIYQAITFIGKKRSGEKQAAGLKGQGAAALLNGTKFWPVTVSYYTLKDKDDQDTPNQQISFQMYENGIAGDLTIDYGDFAMSGKLVRLEQLPQGKCEK</sequence>
<dbReference type="EMBL" id="UOEC01000085">
    <property type="protein sequence ID" value="VAV90885.1"/>
    <property type="molecule type" value="Genomic_DNA"/>
</dbReference>
<protein>
    <submittedName>
        <fullName evidence="1">ATP/GTP-binding site motif A</fullName>
    </submittedName>
</protein>
<dbReference type="Pfam" id="PF08904">
    <property type="entry name" value="EipB_like"/>
    <property type="match status" value="1"/>
</dbReference>
<reference evidence="1" key="1">
    <citation type="submission" date="2018-06" db="EMBL/GenBank/DDBJ databases">
        <authorList>
            <person name="Zhirakovskaya E."/>
        </authorList>
    </citation>
    <scope>NUCLEOTIDE SEQUENCE</scope>
</reference>
<name>A0A3B0S6E6_9ZZZZ</name>
<dbReference type="InterPro" id="IPR015000">
    <property type="entry name" value="EipB-like"/>
</dbReference>
<evidence type="ECO:0000313" key="1">
    <source>
        <dbReference type="EMBL" id="VAV90885.1"/>
    </source>
</evidence>
<dbReference type="AlphaFoldDB" id="A0A3B0S6E6"/>
<gene>
    <name evidence="1" type="ORF">MNBD_ALPHA08-2483</name>
</gene>
<organism evidence="1">
    <name type="scientific">hydrothermal vent metagenome</name>
    <dbReference type="NCBI Taxonomy" id="652676"/>
    <lineage>
        <taxon>unclassified sequences</taxon>
        <taxon>metagenomes</taxon>
        <taxon>ecological metagenomes</taxon>
    </lineage>
</organism>